<feature type="compositionally biased region" description="Polar residues" evidence="1">
    <location>
        <begin position="94"/>
        <end position="104"/>
    </location>
</feature>
<keyword evidence="2" id="KW-0472">Membrane</keyword>
<evidence type="ECO:0000256" key="1">
    <source>
        <dbReference type="SAM" id="MobiDB-lite"/>
    </source>
</evidence>
<keyword evidence="2" id="KW-0812">Transmembrane</keyword>
<dbReference type="Proteomes" id="UP000433483">
    <property type="component" value="Unassembled WGS sequence"/>
</dbReference>
<evidence type="ECO:0000313" key="4">
    <source>
        <dbReference type="Proteomes" id="UP000433483"/>
    </source>
</evidence>
<reference evidence="3 4" key="1">
    <citation type="submission" date="2018-08" db="EMBL/GenBank/DDBJ databases">
        <title>Genomic investigation of the strawberry pathogen Phytophthora fragariae indicates pathogenicity is determined by transcriptional variation in three key races.</title>
        <authorList>
            <person name="Adams T.M."/>
            <person name="Armitage A.D."/>
            <person name="Sobczyk M.K."/>
            <person name="Bates H.J."/>
            <person name="Dunwell J.M."/>
            <person name="Nellist C.F."/>
            <person name="Harrison R.J."/>
        </authorList>
    </citation>
    <scope>NUCLEOTIDE SEQUENCE [LARGE SCALE GENOMIC DNA]</scope>
    <source>
        <strain evidence="3 4">NOV-27</strain>
    </source>
</reference>
<protein>
    <submittedName>
        <fullName evidence="3">Uncharacterized protein</fullName>
    </submittedName>
</protein>
<evidence type="ECO:0000313" key="3">
    <source>
        <dbReference type="EMBL" id="KAE9158133.1"/>
    </source>
</evidence>
<gene>
    <name evidence="3" type="ORF">PF005_g32573</name>
</gene>
<sequence length="104" mass="11286">MLLLAVKCVASILNHVLHSGLSILLLLFVLNCCLFALLSSPSWLSSSPLRVKCSDDKSESSTSISWRSRYTTSSATRRSATNLAVRSSGKKTLHPTTSSAYPRT</sequence>
<keyword evidence="4" id="KW-1185">Reference proteome</keyword>
<dbReference type="EMBL" id="QXGB01008224">
    <property type="protein sequence ID" value="KAE9158133.1"/>
    <property type="molecule type" value="Genomic_DNA"/>
</dbReference>
<name>A0A6A3UZK2_9STRA</name>
<dbReference type="AlphaFoldDB" id="A0A6A3UZK2"/>
<proteinExistence type="predicted"/>
<feature type="transmembrane region" description="Helical" evidence="2">
    <location>
        <begin position="20"/>
        <end position="38"/>
    </location>
</feature>
<feature type="region of interest" description="Disordered" evidence="1">
    <location>
        <begin position="45"/>
        <end position="64"/>
    </location>
</feature>
<feature type="region of interest" description="Disordered" evidence="1">
    <location>
        <begin position="74"/>
        <end position="104"/>
    </location>
</feature>
<evidence type="ECO:0000256" key="2">
    <source>
        <dbReference type="SAM" id="Phobius"/>
    </source>
</evidence>
<keyword evidence="2" id="KW-1133">Transmembrane helix</keyword>
<accession>A0A6A3UZK2</accession>
<comment type="caution">
    <text evidence="3">The sequence shown here is derived from an EMBL/GenBank/DDBJ whole genome shotgun (WGS) entry which is preliminary data.</text>
</comment>
<organism evidence="3 4">
    <name type="scientific">Phytophthora fragariae</name>
    <dbReference type="NCBI Taxonomy" id="53985"/>
    <lineage>
        <taxon>Eukaryota</taxon>
        <taxon>Sar</taxon>
        <taxon>Stramenopiles</taxon>
        <taxon>Oomycota</taxon>
        <taxon>Peronosporomycetes</taxon>
        <taxon>Peronosporales</taxon>
        <taxon>Peronosporaceae</taxon>
        <taxon>Phytophthora</taxon>
    </lineage>
</organism>